<reference evidence="3" key="1">
    <citation type="submission" date="2020-11" db="EMBL/GenBank/DDBJ databases">
        <authorList>
            <person name="Tran Van P."/>
        </authorList>
    </citation>
    <scope>NUCLEOTIDE SEQUENCE</scope>
</reference>
<feature type="domain" description="Menorin-like" evidence="2">
    <location>
        <begin position="22"/>
        <end position="213"/>
    </location>
</feature>
<gene>
    <name evidence="3" type="ORF">TCMB3V08_LOCUS9967</name>
</gene>
<sequence length="273" mass="30970">MKIASTEEMPSIKKFFPRIKNDLTQLTWDDYVNSGVALQEALERKVMVIVSDVTLYYSTFGKKTRMSLKMSPDSYGNEGMTLEQFMKKVADAKSVAVKLNFEKIEVFEESIKVLKAMSGKIKFPLWLNAVTDHMEDKDIDKFLSLCTHNFRKATISIGMLHKGQTLGSERRYSAKLVTQMKDTLIRNNVTQRVAFPVIAPIAADSLDTLPALKHVHGITDSALYPVHEEHWRQYVGPTRRVETRIYIEVIAQGNGGFPPGVILTAQQDKSRRE</sequence>
<accession>A0A7R9JEG0</accession>
<dbReference type="GO" id="GO:0005615">
    <property type="term" value="C:extracellular space"/>
    <property type="evidence" value="ECO:0007669"/>
    <property type="project" value="TreeGrafter"/>
</dbReference>
<dbReference type="PANTHER" id="PTHR21184">
    <property type="entry name" value="MENORIN (DENDRITIC BRANCHING PROTEIN)"/>
    <property type="match status" value="1"/>
</dbReference>
<comment type="similarity">
    <text evidence="1">Belongs to the menorin family.</text>
</comment>
<evidence type="ECO:0000313" key="3">
    <source>
        <dbReference type="EMBL" id="CAD7577416.1"/>
    </source>
</evidence>
<dbReference type="PANTHER" id="PTHR21184:SF6">
    <property type="entry name" value="CONSERVED PLASMA MEMBRANE PROTEIN"/>
    <property type="match status" value="1"/>
</dbReference>
<evidence type="ECO:0000256" key="1">
    <source>
        <dbReference type="ARBA" id="ARBA00044953"/>
    </source>
</evidence>
<dbReference type="AlphaFoldDB" id="A0A7R9JEG0"/>
<name>A0A7R9JEG0_TIMCA</name>
<dbReference type="EMBL" id="OE185592">
    <property type="protein sequence ID" value="CAD7577416.1"/>
    <property type="molecule type" value="Genomic_DNA"/>
</dbReference>
<proteinExistence type="inferred from homology"/>
<organism evidence="3">
    <name type="scientific">Timema californicum</name>
    <name type="common">California timema</name>
    <name type="synonym">Walking stick</name>
    <dbReference type="NCBI Taxonomy" id="61474"/>
    <lineage>
        <taxon>Eukaryota</taxon>
        <taxon>Metazoa</taxon>
        <taxon>Ecdysozoa</taxon>
        <taxon>Arthropoda</taxon>
        <taxon>Hexapoda</taxon>
        <taxon>Insecta</taxon>
        <taxon>Pterygota</taxon>
        <taxon>Neoptera</taxon>
        <taxon>Polyneoptera</taxon>
        <taxon>Phasmatodea</taxon>
        <taxon>Timematodea</taxon>
        <taxon>Timematoidea</taxon>
        <taxon>Timematidae</taxon>
        <taxon>Timema</taxon>
    </lineage>
</organism>
<dbReference type="InterPro" id="IPR019356">
    <property type="entry name" value="Menorin_dom"/>
</dbReference>
<evidence type="ECO:0000259" key="2">
    <source>
        <dbReference type="Pfam" id="PF10223"/>
    </source>
</evidence>
<protein>
    <submittedName>
        <fullName evidence="3">(California timema) hypothetical protein</fullName>
    </submittedName>
</protein>
<dbReference type="Pfam" id="PF10223">
    <property type="entry name" value="Menorin_N"/>
    <property type="match status" value="1"/>
</dbReference>